<protein>
    <submittedName>
        <fullName evidence="2">Uncharacterized protein</fullName>
    </submittedName>
</protein>
<dbReference type="PROSITE" id="PS51257">
    <property type="entry name" value="PROKAR_LIPOPROTEIN"/>
    <property type="match status" value="1"/>
</dbReference>
<name>A0AAE3MBU0_9BACT</name>
<keyword evidence="1" id="KW-0732">Signal</keyword>
<dbReference type="AlphaFoldDB" id="A0AAE3MBU0"/>
<gene>
    <name evidence="2" type="ORF">OM074_03490</name>
</gene>
<accession>A0AAE3MBU0</accession>
<organism evidence="2 3">
    <name type="scientific">Plebeiibacterium marinum</name>
    <dbReference type="NCBI Taxonomy" id="2992111"/>
    <lineage>
        <taxon>Bacteria</taxon>
        <taxon>Pseudomonadati</taxon>
        <taxon>Bacteroidota</taxon>
        <taxon>Bacteroidia</taxon>
        <taxon>Marinilabiliales</taxon>
        <taxon>Marinilabiliaceae</taxon>
        <taxon>Plebeiibacterium</taxon>
    </lineage>
</organism>
<proteinExistence type="predicted"/>
<feature type="chain" id="PRO_5042020826" evidence="1">
    <location>
        <begin position="26"/>
        <end position="135"/>
    </location>
</feature>
<feature type="signal peptide" evidence="1">
    <location>
        <begin position="1"/>
        <end position="25"/>
    </location>
</feature>
<sequence>MKELSKFKVLSITLLVTMSSCVAGAVEINAETLRSYGIELDVNSIDHIQSIQRSKKNKTQGNNKFGFTRLVESGRKHFAFKGLTLDYSPIAVHLSFTHLITPLINKTELVYRQVYKRCYCGANILNRAGPSCIFS</sequence>
<keyword evidence="3" id="KW-1185">Reference proteome</keyword>
<comment type="caution">
    <text evidence="2">The sequence shown here is derived from an EMBL/GenBank/DDBJ whole genome shotgun (WGS) entry which is preliminary data.</text>
</comment>
<dbReference type="EMBL" id="JAPDPI010000004">
    <property type="protein sequence ID" value="MCW3804674.1"/>
    <property type="molecule type" value="Genomic_DNA"/>
</dbReference>
<dbReference type="Proteomes" id="UP001207408">
    <property type="component" value="Unassembled WGS sequence"/>
</dbReference>
<evidence type="ECO:0000313" key="2">
    <source>
        <dbReference type="EMBL" id="MCW3804674.1"/>
    </source>
</evidence>
<reference evidence="2" key="1">
    <citation type="submission" date="2022-10" db="EMBL/GenBank/DDBJ databases">
        <authorList>
            <person name="Yu W.X."/>
        </authorList>
    </citation>
    <scope>NUCLEOTIDE SEQUENCE</scope>
    <source>
        <strain evidence="2">D04</strain>
    </source>
</reference>
<dbReference type="RefSeq" id="WP_301197893.1">
    <property type="nucleotide sequence ID" value="NZ_JAPDPI010000004.1"/>
</dbReference>
<evidence type="ECO:0000313" key="3">
    <source>
        <dbReference type="Proteomes" id="UP001207408"/>
    </source>
</evidence>
<evidence type="ECO:0000256" key="1">
    <source>
        <dbReference type="SAM" id="SignalP"/>
    </source>
</evidence>